<protein>
    <recommendedName>
        <fullName evidence="3">DUF3717 domain-containing protein</fullName>
    </recommendedName>
</protein>
<dbReference type="Pfam" id="PF12512">
    <property type="entry name" value="DUF3717"/>
    <property type="match status" value="1"/>
</dbReference>
<evidence type="ECO:0000313" key="2">
    <source>
        <dbReference type="Proteomes" id="UP000198284"/>
    </source>
</evidence>
<dbReference type="EMBL" id="FZOT01000001">
    <property type="protein sequence ID" value="SNS15983.1"/>
    <property type="molecule type" value="Genomic_DNA"/>
</dbReference>
<accession>A0A239C9E5</accession>
<evidence type="ECO:0008006" key="3">
    <source>
        <dbReference type="Google" id="ProtNLM"/>
    </source>
</evidence>
<proteinExistence type="predicted"/>
<gene>
    <name evidence="1" type="ORF">SAMN06265795_101296</name>
</gene>
<evidence type="ECO:0000313" key="1">
    <source>
        <dbReference type="EMBL" id="SNS15983.1"/>
    </source>
</evidence>
<keyword evidence="2" id="KW-1185">Reference proteome</keyword>
<organism evidence="1 2">
    <name type="scientific">Noviherbaspirillum humi</name>
    <dbReference type="NCBI Taxonomy" id="1688639"/>
    <lineage>
        <taxon>Bacteria</taxon>
        <taxon>Pseudomonadati</taxon>
        <taxon>Pseudomonadota</taxon>
        <taxon>Betaproteobacteria</taxon>
        <taxon>Burkholderiales</taxon>
        <taxon>Oxalobacteraceae</taxon>
        <taxon>Noviherbaspirillum</taxon>
    </lineage>
</organism>
<reference evidence="1 2" key="1">
    <citation type="submission" date="2017-06" db="EMBL/GenBank/DDBJ databases">
        <authorList>
            <person name="Kim H.J."/>
            <person name="Triplett B.A."/>
        </authorList>
    </citation>
    <scope>NUCLEOTIDE SEQUENCE [LARGE SCALE GENOMIC DNA]</scope>
    <source>
        <strain evidence="1 2">U15</strain>
    </source>
</reference>
<dbReference type="InterPro" id="IPR022191">
    <property type="entry name" value="DUF3717"/>
</dbReference>
<name>A0A239C9E5_9BURK</name>
<dbReference type="RefSeq" id="WP_089397512.1">
    <property type="nucleotide sequence ID" value="NZ_FZOT01000001.1"/>
</dbReference>
<sequence>MEITLAELEQAINHWRQLRPSSGEERALSPEVDALATLYATMIFHHAKSLPLESVDANLRNLIDAWRVQQPQ</sequence>
<dbReference type="OrthoDB" id="8778662at2"/>
<dbReference type="AlphaFoldDB" id="A0A239C9E5"/>
<dbReference type="Proteomes" id="UP000198284">
    <property type="component" value="Unassembled WGS sequence"/>
</dbReference>